<keyword evidence="6" id="KW-0393">Immunoglobulin domain</keyword>
<evidence type="ECO:0000313" key="9">
    <source>
        <dbReference type="Proteomes" id="UP000297703"/>
    </source>
</evidence>
<dbReference type="AlphaFoldDB" id="A0A4D9EP28"/>
<dbReference type="OrthoDB" id="8924181at2759"/>
<protein>
    <submittedName>
        <fullName evidence="8">RRP12-like protein</fullName>
    </submittedName>
</protein>
<proteinExistence type="predicted"/>
<dbReference type="PANTHER" id="PTHR19256:SF65">
    <property type="entry name" value="T CELL RECEPTOR GAMMA CONSTANT 1-RELATED"/>
    <property type="match status" value="1"/>
</dbReference>
<dbReference type="InterPro" id="IPR013106">
    <property type="entry name" value="Ig_V-set"/>
</dbReference>
<dbReference type="SUPFAM" id="SSF48726">
    <property type="entry name" value="Immunoglobulin"/>
    <property type="match status" value="1"/>
</dbReference>
<dbReference type="EMBL" id="QXTE01000076">
    <property type="protein sequence ID" value="TFK07930.1"/>
    <property type="molecule type" value="Genomic_DNA"/>
</dbReference>
<keyword evidence="2" id="KW-0812">Transmembrane</keyword>
<evidence type="ECO:0000259" key="7">
    <source>
        <dbReference type="PROSITE" id="PS50835"/>
    </source>
</evidence>
<dbReference type="STRING" id="55544.A0A4D9EP28"/>
<keyword evidence="5" id="KW-0675">Receptor</keyword>
<name>A0A4D9EP28_9SAUR</name>
<dbReference type="PANTHER" id="PTHR19256">
    <property type="entry name" value="T-CELL RECEPTOR GAMMA CHAIN"/>
    <property type="match status" value="1"/>
</dbReference>
<keyword evidence="4" id="KW-0472">Membrane</keyword>
<dbReference type="GO" id="GO:0016020">
    <property type="term" value="C:membrane"/>
    <property type="evidence" value="ECO:0007669"/>
    <property type="project" value="UniProtKB-SubCell"/>
</dbReference>
<organism evidence="8 9">
    <name type="scientific">Platysternon megacephalum</name>
    <name type="common">big-headed turtle</name>
    <dbReference type="NCBI Taxonomy" id="55544"/>
    <lineage>
        <taxon>Eukaryota</taxon>
        <taxon>Metazoa</taxon>
        <taxon>Chordata</taxon>
        <taxon>Craniata</taxon>
        <taxon>Vertebrata</taxon>
        <taxon>Euteleostomi</taxon>
        <taxon>Archelosauria</taxon>
        <taxon>Testudinata</taxon>
        <taxon>Testudines</taxon>
        <taxon>Cryptodira</taxon>
        <taxon>Durocryptodira</taxon>
        <taxon>Testudinoidea</taxon>
        <taxon>Platysternidae</taxon>
        <taxon>Platysternon</taxon>
    </lineage>
</organism>
<dbReference type="InterPro" id="IPR051117">
    <property type="entry name" value="TRG_var/const_region"/>
</dbReference>
<dbReference type="InterPro" id="IPR036179">
    <property type="entry name" value="Ig-like_dom_sf"/>
</dbReference>
<dbReference type="Proteomes" id="UP000297703">
    <property type="component" value="Unassembled WGS sequence"/>
</dbReference>
<dbReference type="InterPro" id="IPR013783">
    <property type="entry name" value="Ig-like_fold"/>
</dbReference>
<gene>
    <name evidence="8" type="ORF">DR999_PMT09243</name>
</gene>
<evidence type="ECO:0000256" key="6">
    <source>
        <dbReference type="ARBA" id="ARBA00023319"/>
    </source>
</evidence>
<comment type="caution">
    <text evidence="8">The sequence shown here is derived from an EMBL/GenBank/DDBJ whole genome shotgun (WGS) entry which is preliminary data.</text>
</comment>
<reference evidence="8 9" key="1">
    <citation type="submission" date="2019-04" db="EMBL/GenBank/DDBJ databases">
        <title>Draft genome of the big-headed turtle Platysternon megacephalum.</title>
        <authorList>
            <person name="Gong S."/>
        </authorList>
    </citation>
    <scope>NUCLEOTIDE SEQUENCE [LARGE SCALE GENOMIC DNA]</scope>
    <source>
        <strain evidence="8">DO16091913</strain>
        <tissue evidence="8">Muscle</tissue>
    </source>
</reference>
<evidence type="ECO:0000256" key="3">
    <source>
        <dbReference type="ARBA" id="ARBA00022989"/>
    </source>
</evidence>
<dbReference type="SMART" id="SM00406">
    <property type="entry name" value="IGv"/>
    <property type="match status" value="1"/>
</dbReference>
<comment type="subcellular location">
    <subcellularLocation>
        <location evidence="1">Membrane</location>
    </subcellularLocation>
</comment>
<keyword evidence="3" id="KW-1133">Transmembrane helix</keyword>
<dbReference type="Gene3D" id="2.60.40.10">
    <property type="entry name" value="Immunoglobulins"/>
    <property type="match status" value="1"/>
</dbReference>
<keyword evidence="9" id="KW-1185">Reference proteome</keyword>
<reference evidence="8 9" key="2">
    <citation type="submission" date="2019-04" db="EMBL/GenBank/DDBJ databases">
        <title>The genome sequence of big-headed turtle.</title>
        <authorList>
            <person name="Gong S."/>
        </authorList>
    </citation>
    <scope>NUCLEOTIDE SEQUENCE [LARGE SCALE GENOMIC DNA]</scope>
    <source>
        <strain evidence="8">DO16091913</strain>
        <tissue evidence="8">Muscle</tissue>
    </source>
</reference>
<evidence type="ECO:0000256" key="4">
    <source>
        <dbReference type="ARBA" id="ARBA00023136"/>
    </source>
</evidence>
<evidence type="ECO:0000256" key="2">
    <source>
        <dbReference type="ARBA" id="ARBA00022692"/>
    </source>
</evidence>
<evidence type="ECO:0000313" key="8">
    <source>
        <dbReference type="EMBL" id="TFK07930.1"/>
    </source>
</evidence>
<accession>A0A4D9EP28</accession>
<evidence type="ECO:0000256" key="5">
    <source>
        <dbReference type="ARBA" id="ARBA00023170"/>
    </source>
</evidence>
<sequence length="157" mass="17810">MASCVQTMISKSLEFRPSFSRYTPGETPTRNLPANDGCAQIYLRQAQLSITRAETKTARIDCEASGIQNFGSAVMHWYRHRPGEAPERILYISAKKVEFDKGSDKKFDCENNPDQPISTLVVNGITTDDRAIYYCAYWDSTVLETHRQPVQKPHSVF</sequence>
<dbReference type="InterPro" id="IPR007110">
    <property type="entry name" value="Ig-like_dom"/>
</dbReference>
<evidence type="ECO:0000256" key="1">
    <source>
        <dbReference type="ARBA" id="ARBA00004370"/>
    </source>
</evidence>
<dbReference type="PROSITE" id="PS50835">
    <property type="entry name" value="IG_LIKE"/>
    <property type="match status" value="1"/>
</dbReference>
<feature type="domain" description="Ig-like" evidence="7">
    <location>
        <begin position="17"/>
        <end position="135"/>
    </location>
</feature>
<dbReference type="Pfam" id="PF07686">
    <property type="entry name" value="V-set"/>
    <property type="match status" value="1"/>
</dbReference>